<sequence length="317" mass="34758">MRDLECQLGDTTTEYLSIQVTFCHSGFPQVDRLLSSAGVTRIHTRVETRAVAVIKRHNTSSLWSPRPVPQTNPLFAIIASNWGADAANDVMHRIHTSRSTPRKAANADRLPESGHVSPLGTDESIKPTVPWPGPPVPVRKTSLQRCPMALGREKRSATPEVVITDTDDDADSDPARKIWSEMRRLSTRGKPTRHVRPRGGGLPSLTAFPSLTTMGTRRKSGKHVGLVSATHATREAETTQRVGIREQTPVNKETVETSRERVPTATGMPLDGMAADGQSGGKGQSRGYSLMSRANNGSTSSRKEKETSRWGWGVWWQ</sequence>
<reference evidence="2" key="1">
    <citation type="submission" date="2023-06" db="EMBL/GenBank/DDBJ databases">
        <title>Genome-scale phylogeny and comparative genomics of the fungal order Sordariales.</title>
        <authorList>
            <consortium name="Lawrence Berkeley National Laboratory"/>
            <person name="Hensen N."/>
            <person name="Bonometti L."/>
            <person name="Westerberg I."/>
            <person name="Brannstrom I.O."/>
            <person name="Guillou S."/>
            <person name="Cros-Aarteil S."/>
            <person name="Calhoun S."/>
            <person name="Haridas S."/>
            <person name="Kuo A."/>
            <person name="Mondo S."/>
            <person name="Pangilinan J."/>
            <person name="Riley R."/>
            <person name="Labutti K."/>
            <person name="Andreopoulos B."/>
            <person name="Lipzen A."/>
            <person name="Chen C."/>
            <person name="Yanf M."/>
            <person name="Daum C."/>
            <person name="Ng V."/>
            <person name="Clum A."/>
            <person name="Steindorff A."/>
            <person name="Ohm R."/>
            <person name="Martin F."/>
            <person name="Silar P."/>
            <person name="Natvig D."/>
            <person name="Lalanne C."/>
            <person name="Gautier V."/>
            <person name="Ament-Velasquez S.L."/>
            <person name="Kruys A."/>
            <person name="Hutchinson M.I."/>
            <person name="Powell A.J."/>
            <person name="Barry K."/>
            <person name="Miller A.N."/>
            <person name="Grigoriev I.V."/>
            <person name="Debuchy R."/>
            <person name="Gladieux P."/>
            <person name="Thoren M.H."/>
            <person name="Johannesson H."/>
        </authorList>
    </citation>
    <scope>NUCLEOTIDE SEQUENCE</scope>
    <source>
        <strain evidence="2">8032-3</strain>
    </source>
</reference>
<name>A0AAJ0FGR7_9PEZI</name>
<feature type="region of interest" description="Disordered" evidence="1">
    <location>
        <begin position="96"/>
        <end position="138"/>
    </location>
</feature>
<feature type="compositionally biased region" description="Basic residues" evidence="1">
    <location>
        <begin position="186"/>
        <end position="197"/>
    </location>
</feature>
<dbReference type="GeneID" id="85316367"/>
<dbReference type="AlphaFoldDB" id="A0AAJ0FGR7"/>
<evidence type="ECO:0000256" key="1">
    <source>
        <dbReference type="SAM" id="MobiDB-lite"/>
    </source>
</evidence>
<comment type="caution">
    <text evidence="2">The sequence shown here is derived from an EMBL/GenBank/DDBJ whole genome shotgun (WGS) entry which is preliminary data.</text>
</comment>
<proteinExistence type="predicted"/>
<dbReference type="EMBL" id="MU839010">
    <property type="protein sequence ID" value="KAK1766872.1"/>
    <property type="molecule type" value="Genomic_DNA"/>
</dbReference>
<feature type="compositionally biased region" description="Basic and acidic residues" evidence="1">
    <location>
        <begin position="253"/>
        <end position="262"/>
    </location>
</feature>
<organism evidence="2 3">
    <name type="scientific">Phialemonium atrogriseum</name>
    <dbReference type="NCBI Taxonomy" id="1093897"/>
    <lineage>
        <taxon>Eukaryota</taxon>
        <taxon>Fungi</taxon>
        <taxon>Dikarya</taxon>
        <taxon>Ascomycota</taxon>
        <taxon>Pezizomycotina</taxon>
        <taxon>Sordariomycetes</taxon>
        <taxon>Sordariomycetidae</taxon>
        <taxon>Cephalothecales</taxon>
        <taxon>Cephalothecaceae</taxon>
        <taxon>Phialemonium</taxon>
    </lineage>
</organism>
<dbReference type="RefSeq" id="XP_060283085.1">
    <property type="nucleotide sequence ID" value="XM_060433180.1"/>
</dbReference>
<accession>A0AAJ0FGR7</accession>
<protein>
    <submittedName>
        <fullName evidence="2">Uncharacterized protein</fullName>
    </submittedName>
</protein>
<evidence type="ECO:0000313" key="2">
    <source>
        <dbReference type="EMBL" id="KAK1766872.1"/>
    </source>
</evidence>
<gene>
    <name evidence="2" type="ORF">QBC33DRAFT_91945</name>
</gene>
<evidence type="ECO:0000313" key="3">
    <source>
        <dbReference type="Proteomes" id="UP001244011"/>
    </source>
</evidence>
<dbReference type="Proteomes" id="UP001244011">
    <property type="component" value="Unassembled WGS sequence"/>
</dbReference>
<feature type="region of interest" description="Disordered" evidence="1">
    <location>
        <begin position="186"/>
        <end position="209"/>
    </location>
</feature>
<feature type="region of interest" description="Disordered" evidence="1">
    <location>
        <begin position="246"/>
        <end position="317"/>
    </location>
</feature>
<keyword evidence="3" id="KW-1185">Reference proteome</keyword>